<dbReference type="OMA" id="YETKWIH"/>
<dbReference type="Pfam" id="PF22041">
    <property type="entry name" value="GST_C_7"/>
    <property type="match status" value="1"/>
</dbReference>
<sequence>MPGTLILYDCPSRFGTGTTWSPNTWKTRLLLNFKGIPYETKWIHGPFADTAAPLGIEAHDPSFGALAPHTIPFVTFPGGRHLMDSKKIALALEEAYPPPDYPSAHLEVPVLARVEQARLATMKYLQAILVPRMPREVLTGTDIQFHRNARLKTYGMPLEEYEAKFGGEQAWEKAAPGLQQLVDVLKEDPSGPFCLGSTPSYADFIIAAMLEFARCVGGGNLERFFEFDKVFESLFVACGPWLKRNDV</sequence>
<dbReference type="SUPFAM" id="SSF52833">
    <property type="entry name" value="Thioredoxin-like"/>
    <property type="match status" value="1"/>
</dbReference>
<dbReference type="RefSeq" id="XP_047769389.1">
    <property type="nucleotide sequence ID" value="XM_047913749.1"/>
</dbReference>
<organism evidence="3 4">
    <name type="scientific">Passalora fulva</name>
    <name type="common">Tomato leaf mold</name>
    <name type="synonym">Cladosporium fulvum</name>
    <dbReference type="NCBI Taxonomy" id="5499"/>
    <lineage>
        <taxon>Eukaryota</taxon>
        <taxon>Fungi</taxon>
        <taxon>Dikarya</taxon>
        <taxon>Ascomycota</taxon>
        <taxon>Pezizomycotina</taxon>
        <taxon>Dothideomycetes</taxon>
        <taxon>Dothideomycetidae</taxon>
        <taxon>Mycosphaerellales</taxon>
        <taxon>Mycosphaerellaceae</taxon>
        <taxon>Fulvia</taxon>
    </lineage>
</organism>
<dbReference type="GeneID" id="71994479"/>
<accession>A0A9Q8PM64</accession>
<dbReference type="InterPro" id="IPR036282">
    <property type="entry name" value="Glutathione-S-Trfase_C_sf"/>
</dbReference>
<dbReference type="InterPro" id="IPR054416">
    <property type="entry name" value="GST_UstS-like_C"/>
</dbReference>
<dbReference type="Pfam" id="PF13409">
    <property type="entry name" value="GST_N_2"/>
    <property type="match status" value="1"/>
</dbReference>
<gene>
    <name evidence="3" type="ORF">CLAFUR5_14601</name>
</gene>
<dbReference type="EMBL" id="CP090175">
    <property type="protein sequence ID" value="UJO25023.1"/>
    <property type="molecule type" value="Genomic_DNA"/>
</dbReference>
<proteinExistence type="predicted"/>
<dbReference type="InterPro" id="IPR036249">
    <property type="entry name" value="Thioredoxin-like_sf"/>
</dbReference>
<feature type="domain" description="Glutathione S-transferase UstS-like C-terminal" evidence="2">
    <location>
        <begin position="123"/>
        <end position="220"/>
    </location>
</feature>
<keyword evidence="4" id="KW-1185">Reference proteome</keyword>
<dbReference type="InterPro" id="IPR004045">
    <property type="entry name" value="Glutathione_S-Trfase_N"/>
</dbReference>
<dbReference type="Gene3D" id="3.40.30.10">
    <property type="entry name" value="Glutaredoxin"/>
    <property type="match status" value="1"/>
</dbReference>
<feature type="domain" description="GST N-terminal" evidence="1">
    <location>
        <begin position="20"/>
        <end position="94"/>
    </location>
</feature>
<name>A0A9Q8PM64_PASFU</name>
<dbReference type="AlphaFoldDB" id="A0A9Q8PM64"/>
<reference evidence="3" key="2">
    <citation type="journal article" date="2022" name="Microb. Genom.">
        <title>A chromosome-scale genome assembly of the tomato pathogen Cladosporium fulvum reveals a compartmentalized genome architecture and the presence of a dispensable chromosome.</title>
        <authorList>
            <person name="Zaccaron A.Z."/>
            <person name="Chen L.H."/>
            <person name="Samaras A."/>
            <person name="Stergiopoulos I."/>
        </authorList>
    </citation>
    <scope>NUCLEOTIDE SEQUENCE</scope>
    <source>
        <strain evidence="3">Race5_Kim</strain>
    </source>
</reference>
<reference evidence="3" key="1">
    <citation type="submission" date="2021-12" db="EMBL/GenBank/DDBJ databases">
        <authorList>
            <person name="Zaccaron A."/>
            <person name="Stergiopoulos I."/>
        </authorList>
    </citation>
    <scope>NUCLEOTIDE SEQUENCE</scope>
    <source>
        <strain evidence="3">Race5_Kim</strain>
    </source>
</reference>
<dbReference type="SUPFAM" id="SSF47616">
    <property type="entry name" value="GST C-terminal domain-like"/>
    <property type="match status" value="1"/>
</dbReference>
<dbReference type="OrthoDB" id="4951845at2759"/>
<evidence type="ECO:0000313" key="3">
    <source>
        <dbReference type="EMBL" id="UJO25023.1"/>
    </source>
</evidence>
<evidence type="ECO:0000259" key="2">
    <source>
        <dbReference type="Pfam" id="PF22041"/>
    </source>
</evidence>
<protein>
    <submittedName>
        <fullName evidence="3">Glutathione S-transferase-like protein</fullName>
    </submittedName>
</protein>
<dbReference type="Gene3D" id="1.20.1050.10">
    <property type="match status" value="1"/>
</dbReference>
<evidence type="ECO:0000313" key="4">
    <source>
        <dbReference type="Proteomes" id="UP000756132"/>
    </source>
</evidence>
<evidence type="ECO:0000259" key="1">
    <source>
        <dbReference type="Pfam" id="PF13409"/>
    </source>
</evidence>
<dbReference type="KEGG" id="ffu:CLAFUR5_14601"/>
<dbReference type="Proteomes" id="UP000756132">
    <property type="component" value="Chromosome 13"/>
</dbReference>